<keyword evidence="1" id="KW-0472">Membrane</keyword>
<comment type="caution">
    <text evidence="2">The sequence shown here is derived from an EMBL/GenBank/DDBJ whole genome shotgun (WGS) entry which is preliminary data.</text>
</comment>
<keyword evidence="1" id="KW-1133">Transmembrane helix</keyword>
<name>A0A7W3WHV0_9ACTN</name>
<accession>A0A7W3WHV0</accession>
<keyword evidence="1" id="KW-0812">Transmembrane</keyword>
<proteinExistence type="predicted"/>
<evidence type="ECO:0000256" key="1">
    <source>
        <dbReference type="SAM" id="Phobius"/>
    </source>
</evidence>
<dbReference type="AlphaFoldDB" id="A0A7W3WHV0"/>
<dbReference type="RefSeq" id="WP_181353528.1">
    <property type="nucleotide sequence ID" value="NZ_JABJWZ010000021.1"/>
</dbReference>
<gene>
    <name evidence="2" type="ORF">H3146_04370</name>
</gene>
<evidence type="ECO:0000313" key="3">
    <source>
        <dbReference type="Proteomes" id="UP000525686"/>
    </source>
</evidence>
<dbReference type="Proteomes" id="UP000525686">
    <property type="component" value="Unassembled WGS sequence"/>
</dbReference>
<evidence type="ECO:0000313" key="2">
    <source>
        <dbReference type="EMBL" id="MBB1252607.1"/>
    </source>
</evidence>
<dbReference type="EMBL" id="JABJWZ010000021">
    <property type="protein sequence ID" value="MBB1252607.1"/>
    <property type="molecule type" value="Genomic_DNA"/>
</dbReference>
<reference evidence="3" key="1">
    <citation type="submission" date="2020-05" db="EMBL/GenBank/DDBJ databases">
        <title>Classification of alakaliphilic streptomycetes isolated from an alkaline soil next to Lonar Crater, India and a proposal for the recognition of Streptomyces alkaliterrae sp. nov.</title>
        <authorList>
            <person name="Golinska P."/>
        </authorList>
    </citation>
    <scope>NUCLEOTIDE SEQUENCE [LARGE SCALE GENOMIC DNA]</scope>
    <source>
        <strain evidence="3">OF3</strain>
    </source>
</reference>
<organism evidence="2 3">
    <name type="scientific">Streptomyces alkaliterrae</name>
    <dbReference type="NCBI Taxonomy" id="2213162"/>
    <lineage>
        <taxon>Bacteria</taxon>
        <taxon>Bacillati</taxon>
        <taxon>Actinomycetota</taxon>
        <taxon>Actinomycetes</taxon>
        <taxon>Kitasatosporales</taxon>
        <taxon>Streptomycetaceae</taxon>
        <taxon>Streptomyces</taxon>
    </lineage>
</organism>
<sequence>MPDQSMLTKAAMRGVAYGALAFCVSVVTRASLYDDPVLSRGNVLTFAVVAPVAAAATWYASRSHS</sequence>
<feature type="transmembrane region" description="Helical" evidence="1">
    <location>
        <begin position="39"/>
        <end position="60"/>
    </location>
</feature>
<protein>
    <submittedName>
        <fullName evidence="2">Uncharacterized protein</fullName>
    </submittedName>
</protein>